<keyword evidence="2" id="KW-0548">Nucleotidyltransferase</keyword>
<gene>
    <name evidence="2" type="ORF">G2W53_027509</name>
</gene>
<organism evidence="2 3">
    <name type="scientific">Senna tora</name>
    <dbReference type="NCBI Taxonomy" id="362788"/>
    <lineage>
        <taxon>Eukaryota</taxon>
        <taxon>Viridiplantae</taxon>
        <taxon>Streptophyta</taxon>
        <taxon>Embryophyta</taxon>
        <taxon>Tracheophyta</taxon>
        <taxon>Spermatophyta</taxon>
        <taxon>Magnoliopsida</taxon>
        <taxon>eudicotyledons</taxon>
        <taxon>Gunneridae</taxon>
        <taxon>Pentapetalae</taxon>
        <taxon>rosids</taxon>
        <taxon>fabids</taxon>
        <taxon>Fabales</taxon>
        <taxon>Fabaceae</taxon>
        <taxon>Caesalpinioideae</taxon>
        <taxon>Cassia clade</taxon>
        <taxon>Senna</taxon>
    </lineage>
</organism>
<dbReference type="InterPro" id="IPR000477">
    <property type="entry name" value="RT_dom"/>
</dbReference>
<proteinExistence type="predicted"/>
<dbReference type="InterPro" id="IPR043502">
    <property type="entry name" value="DNA/RNA_pol_sf"/>
</dbReference>
<reference evidence="2" key="1">
    <citation type="submission" date="2020-09" db="EMBL/GenBank/DDBJ databases">
        <title>Genome-Enabled Discovery of Anthraquinone Biosynthesis in Senna tora.</title>
        <authorList>
            <person name="Kang S.-H."/>
            <person name="Pandey R.P."/>
            <person name="Lee C.-M."/>
            <person name="Sim J.-S."/>
            <person name="Jeong J.-T."/>
            <person name="Choi B.-S."/>
            <person name="Jung M."/>
            <person name="Ginzburg D."/>
            <person name="Zhao K."/>
            <person name="Won S.Y."/>
            <person name="Oh T.-J."/>
            <person name="Yu Y."/>
            <person name="Kim N.-H."/>
            <person name="Lee O.R."/>
            <person name="Lee T.-H."/>
            <person name="Bashyal P."/>
            <person name="Kim T.-S."/>
            <person name="Lee W.-H."/>
            <person name="Kawkins C."/>
            <person name="Kim C.-K."/>
            <person name="Kim J.S."/>
            <person name="Ahn B.O."/>
            <person name="Rhee S.Y."/>
            <person name="Sohng J.K."/>
        </authorList>
    </citation>
    <scope>NUCLEOTIDE SEQUENCE</scope>
    <source>
        <tissue evidence="2">Leaf</tissue>
    </source>
</reference>
<dbReference type="OrthoDB" id="1749390at2759"/>
<keyword evidence="2" id="KW-0695">RNA-directed DNA polymerase</keyword>
<dbReference type="Proteomes" id="UP000634136">
    <property type="component" value="Unassembled WGS sequence"/>
</dbReference>
<dbReference type="InterPro" id="IPR036691">
    <property type="entry name" value="Endo/exonu/phosph_ase_sf"/>
</dbReference>
<accession>A0A834TJ54</accession>
<keyword evidence="2" id="KW-0808">Transferase</keyword>
<evidence type="ECO:0000259" key="1">
    <source>
        <dbReference type="Pfam" id="PF00078"/>
    </source>
</evidence>
<dbReference type="SUPFAM" id="SSF56219">
    <property type="entry name" value="DNase I-like"/>
    <property type="match status" value="1"/>
</dbReference>
<dbReference type="Gene3D" id="3.60.10.10">
    <property type="entry name" value="Endonuclease/exonuclease/phosphatase"/>
    <property type="match status" value="1"/>
</dbReference>
<keyword evidence="3" id="KW-1185">Reference proteome</keyword>
<comment type="caution">
    <text evidence="2">The sequence shown here is derived from an EMBL/GenBank/DDBJ whole genome shotgun (WGS) entry which is preliminary data.</text>
</comment>
<protein>
    <submittedName>
        <fullName evidence="2">Reverse transcriptase</fullName>
    </submittedName>
</protein>
<evidence type="ECO:0000313" key="2">
    <source>
        <dbReference type="EMBL" id="KAF7822054.1"/>
    </source>
</evidence>
<dbReference type="GO" id="GO:0003964">
    <property type="term" value="F:RNA-directed DNA polymerase activity"/>
    <property type="evidence" value="ECO:0007669"/>
    <property type="project" value="UniProtKB-KW"/>
</dbReference>
<dbReference type="CDD" id="cd01650">
    <property type="entry name" value="RT_nLTR_like"/>
    <property type="match status" value="1"/>
</dbReference>
<name>A0A834TJ54_9FABA</name>
<dbReference type="Pfam" id="PF00078">
    <property type="entry name" value="RVT_1"/>
    <property type="match status" value="1"/>
</dbReference>
<dbReference type="SUPFAM" id="SSF56672">
    <property type="entry name" value="DNA/RNA polymerases"/>
    <property type="match status" value="1"/>
</dbReference>
<dbReference type="PANTHER" id="PTHR31635">
    <property type="entry name" value="REVERSE TRANSCRIPTASE DOMAIN-CONTAINING PROTEIN-RELATED"/>
    <property type="match status" value="1"/>
</dbReference>
<dbReference type="EMBL" id="JAAIUW010000008">
    <property type="protein sequence ID" value="KAF7822054.1"/>
    <property type="molecule type" value="Genomic_DNA"/>
</dbReference>
<dbReference type="PANTHER" id="PTHR31635:SF196">
    <property type="entry name" value="REVERSE TRANSCRIPTASE DOMAIN-CONTAINING PROTEIN-RELATED"/>
    <property type="match status" value="1"/>
</dbReference>
<sequence>MGYDHYVGTNMEGRSGGTILAWNQATTCKVFEVSKHWIHASAISREGTEFFFTCVYGHPRLSERVVLWDFLHQKASVINSPWLIFGDFNQISSLVEKLSNSSSIVGADTLKAFLDNDALIDLHAQGNCHVQQQVTNLNEELHLIQQSLVSFDYPPLNLLREKEVRKDLEDKLAKEEILWAQKARQLWLVEGDRNTKYFYAIVKKRRMINQFTRIRNLEGEWTQDYSQMEMLAVQYFRDVYNYENKPQREDIDQFLNSLEVPCITNEEKLSLTTPLSSEEIEHALFLMKPDKAHGPDGLPPMFFQRFWPVVKDELIASVKSFFDRGYLLKELNQTLITIIPKNQCPEQFKDFRPITLCNVIVKIISIVLVIRMQPLMQRVIAPNQNGFVKGRAISDSILLASELMTFIHKARITCCAFKLDIQKAYDKLSWDFLEAVLIKMAFPHQEEKDKNIQRIQFDRRGPRISHLMYADDTILFFKADNQNCNSVRQVLGKYATLVGHVLNKDKSIVIFSPNTHRHFKRTLANTLGANISNKLGKYLGVRVDNRVNSADLLKELIEKMEQKFAGWKSRLLSRSGRLTLIKYVLQSSPIYQISVKPIPKAYANRIDALSTNFYWGHHDNNSKMHLAPK</sequence>
<feature type="domain" description="Reverse transcriptase" evidence="1">
    <location>
        <begin position="339"/>
        <end position="445"/>
    </location>
</feature>
<dbReference type="AlphaFoldDB" id="A0A834TJ54"/>
<evidence type="ECO:0000313" key="3">
    <source>
        <dbReference type="Proteomes" id="UP000634136"/>
    </source>
</evidence>